<dbReference type="InterPro" id="IPR036192">
    <property type="entry name" value="Cell_div_ZapA-like_sf"/>
</dbReference>
<feature type="region of interest" description="Disordered" evidence="12">
    <location>
        <begin position="90"/>
        <end position="112"/>
    </location>
</feature>
<keyword evidence="4" id="KW-0963">Cytoplasm</keyword>
<dbReference type="SUPFAM" id="SSF102829">
    <property type="entry name" value="Cell division protein ZapA-like"/>
    <property type="match status" value="1"/>
</dbReference>
<evidence type="ECO:0000256" key="12">
    <source>
        <dbReference type="SAM" id="MobiDB-lite"/>
    </source>
</evidence>
<keyword evidence="7" id="KW-0717">Septation</keyword>
<evidence type="ECO:0000256" key="5">
    <source>
        <dbReference type="ARBA" id="ARBA00022618"/>
    </source>
</evidence>
<evidence type="ECO:0000256" key="10">
    <source>
        <dbReference type="ARBA" id="ARBA00026068"/>
    </source>
</evidence>
<evidence type="ECO:0000256" key="8">
    <source>
        <dbReference type="ARBA" id="ARBA00023306"/>
    </source>
</evidence>
<accession>A0A1H0FJ91</accession>
<keyword evidence="6" id="KW-0175">Coiled coil</keyword>
<dbReference type="GO" id="GO:0030428">
    <property type="term" value="C:cell septum"/>
    <property type="evidence" value="ECO:0007669"/>
    <property type="project" value="TreeGrafter"/>
</dbReference>
<evidence type="ECO:0000256" key="3">
    <source>
        <dbReference type="ARBA" id="ARBA00015195"/>
    </source>
</evidence>
<keyword evidence="5 13" id="KW-0132">Cell division</keyword>
<dbReference type="EMBL" id="FNIV01000002">
    <property type="protein sequence ID" value="SDN94592.1"/>
    <property type="molecule type" value="Genomic_DNA"/>
</dbReference>
<dbReference type="PANTHER" id="PTHR34981:SF1">
    <property type="entry name" value="CELL DIVISION PROTEIN ZAPA"/>
    <property type="match status" value="1"/>
</dbReference>
<evidence type="ECO:0000256" key="4">
    <source>
        <dbReference type="ARBA" id="ARBA00022490"/>
    </source>
</evidence>
<evidence type="ECO:0000256" key="1">
    <source>
        <dbReference type="ARBA" id="ARBA00004496"/>
    </source>
</evidence>
<proteinExistence type="inferred from homology"/>
<evidence type="ECO:0000256" key="6">
    <source>
        <dbReference type="ARBA" id="ARBA00023054"/>
    </source>
</evidence>
<dbReference type="InterPro" id="IPR007838">
    <property type="entry name" value="Cell_div_ZapA-like"/>
</dbReference>
<comment type="function">
    <text evidence="9">Activator of cell division through the inhibition of FtsZ GTPase activity, therefore promoting FtsZ assembly into bundles of protofilaments necessary for the formation of the division Z ring. It is recruited early at mid-cell but it is not essential for cell division.</text>
</comment>
<reference evidence="14" key="1">
    <citation type="submission" date="2016-10" db="EMBL/GenBank/DDBJ databases">
        <authorList>
            <person name="Varghese N."/>
            <person name="Submissions S."/>
        </authorList>
    </citation>
    <scope>NUCLEOTIDE SEQUENCE [LARGE SCALE GENOMIC DNA]</scope>
    <source>
        <strain evidence="14">CGMCC 1.6444</strain>
    </source>
</reference>
<comment type="similarity">
    <text evidence="2">Belongs to the ZapA family. Type 1 subfamily.</text>
</comment>
<protein>
    <recommendedName>
        <fullName evidence="3">Cell division protein ZapA</fullName>
    </recommendedName>
    <alternativeName>
        <fullName evidence="11">Z ring-associated protein ZapA</fullName>
    </alternativeName>
</protein>
<evidence type="ECO:0000256" key="2">
    <source>
        <dbReference type="ARBA" id="ARBA00010074"/>
    </source>
</evidence>
<dbReference type="InterPro" id="IPR042233">
    <property type="entry name" value="Cell_div_ZapA_N"/>
</dbReference>
<keyword evidence="8" id="KW-0131">Cell cycle</keyword>
<dbReference type="GO" id="GO:0000917">
    <property type="term" value="P:division septum assembly"/>
    <property type="evidence" value="ECO:0007669"/>
    <property type="project" value="UniProtKB-KW"/>
</dbReference>
<comment type="subcellular location">
    <subcellularLocation>
        <location evidence="1">Cytoplasm</location>
    </subcellularLocation>
</comment>
<dbReference type="AlphaFoldDB" id="A0A1H0FJ91"/>
<feature type="compositionally biased region" description="Gly residues" evidence="12">
    <location>
        <begin position="103"/>
        <end position="112"/>
    </location>
</feature>
<dbReference type="GO" id="GO:0000921">
    <property type="term" value="P:septin ring assembly"/>
    <property type="evidence" value="ECO:0007669"/>
    <property type="project" value="TreeGrafter"/>
</dbReference>
<comment type="subunit">
    <text evidence="10">Homodimer. Interacts with FtsZ.</text>
</comment>
<evidence type="ECO:0000313" key="14">
    <source>
        <dbReference type="Proteomes" id="UP000199075"/>
    </source>
</evidence>
<dbReference type="Gene3D" id="1.20.5.50">
    <property type="match status" value="1"/>
</dbReference>
<dbReference type="Proteomes" id="UP000199075">
    <property type="component" value="Unassembled WGS sequence"/>
</dbReference>
<dbReference type="OrthoDB" id="5772359at2"/>
<keyword evidence="14" id="KW-1185">Reference proteome</keyword>
<evidence type="ECO:0000256" key="11">
    <source>
        <dbReference type="ARBA" id="ARBA00033158"/>
    </source>
</evidence>
<dbReference type="PANTHER" id="PTHR34981">
    <property type="entry name" value="CELL DIVISION PROTEIN ZAPA"/>
    <property type="match status" value="1"/>
</dbReference>
<dbReference type="GO" id="GO:0032153">
    <property type="term" value="C:cell division site"/>
    <property type="evidence" value="ECO:0007669"/>
    <property type="project" value="TreeGrafter"/>
</dbReference>
<organism evidence="13 14">
    <name type="scientific">Halomonas shengliensis</name>
    <dbReference type="NCBI Taxonomy" id="419597"/>
    <lineage>
        <taxon>Bacteria</taxon>
        <taxon>Pseudomonadati</taxon>
        <taxon>Pseudomonadota</taxon>
        <taxon>Gammaproteobacteria</taxon>
        <taxon>Oceanospirillales</taxon>
        <taxon>Halomonadaceae</taxon>
        <taxon>Halomonas</taxon>
    </lineage>
</organism>
<gene>
    <name evidence="13" type="ORF">SAMN04487957_102467</name>
</gene>
<dbReference type="STRING" id="419597.SAMN04487957_102467"/>
<name>A0A1H0FJ91_9GAMM</name>
<dbReference type="GO" id="GO:0043093">
    <property type="term" value="P:FtsZ-dependent cytokinesis"/>
    <property type="evidence" value="ECO:0007669"/>
    <property type="project" value="TreeGrafter"/>
</dbReference>
<sequence>MSDATRPTAEITLLGRSYVIACAPGEEPKLERAARYLDRAMTGIHAQNNLLGSERIAIMAALNITHELLETLEQQRDGERSLDALSERLERALADAPSAEPAGGPGLSPGKP</sequence>
<dbReference type="RefSeq" id="WP_089677300.1">
    <property type="nucleotide sequence ID" value="NZ_FNIV01000002.1"/>
</dbReference>
<dbReference type="Pfam" id="PF05164">
    <property type="entry name" value="ZapA"/>
    <property type="match status" value="1"/>
</dbReference>
<evidence type="ECO:0000313" key="13">
    <source>
        <dbReference type="EMBL" id="SDN94592.1"/>
    </source>
</evidence>
<evidence type="ECO:0000256" key="7">
    <source>
        <dbReference type="ARBA" id="ARBA00023210"/>
    </source>
</evidence>
<evidence type="ECO:0000256" key="9">
    <source>
        <dbReference type="ARBA" id="ARBA00024910"/>
    </source>
</evidence>
<dbReference type="GO" id="GO:0005829">
    <property type="term" value="C:cytosol"/>
    <property type="evidence" value="ECO:0007669"/>
    <property type="project" value="TreeGrafter"/>
</dbReference>
<dbReference type="Gene3D" id="3.30.160.880">
    <property type="entry name" value="Cell division protein ZapA protomer, N-terminal domain"/>
    <property type="match status" value="1"/>
</dbReference>